<name>A0A8X6QKA5_NEPPI</name>
<evidence type="ECO:0000313" key="2">
    <source>
        <dbReference type="Proteomes" id="UP000887013"/>
    </source>
</evidence>
<evidence type="ECO:0000313" key="1">
    <source>
        <dbReference type="EMBL" id="GFU29662.1"/>
    </source>
</evidence>
<comment type="caution">
    <text evidence="1">The sequence shown here is derived from an EMBL/GenBank/DDBJ whole genome shotgun (WGS) entry which is preliminary data.</text>
</comment>
<protein>
    <submittedName>
        <fullName evidence="1">Uncharacterized protein</fullName>
    </submittedName>
</protein>
<proteinExistence type="predicted"/>
<dbReference type="EMBL" id="BMAW01033307">
    <property type="protein sequence ID" value="GFU29662.1"/>
    <property type="molecule type" value="Genomic_DNA"/>
</dbReference>
<sequence length="93" mass="10507">MGKFNARLIQTEIMSTLQEVLCLTPRTSRAFRQYRNAHSKVHKAICIHLSFDMANLRYYSRPQCTVHAAVICAGSDGNISSLIQFSQLLETGF</sequence>
<accession>A0A8X6QKA5</accession>
<organism evidence="1 2">
    <name type="scientific">Nephila pilipes</name>
    <name type="common">Giant wood spider</name>
    <name type="synonym">Nephila maculata</name>
    <dbReference type="NCBI Taxonomy" id="299642"/>
    <lineage>
        <taxon>Eukaryota</taxon>
        <taxon>Metazoa</taxon>
        <taxon>Ecdysozoa</taxon>
        <taxon>Arthropoda</taxon>
        <taxon>Chelicerata</taxon>
        <taxon>Arachnida</taxon>
        <taxon>Araneae</taxon>
        <taxon>Araneomorphae</taxon>
        <taxon>Entelegynae</taxon>
        <taxon>Araneoidea</taxon>
        <taxon>Nephilidae</taxon>
        <taxon>Nephila</taxon>
    </lineage>
</organism>
<reference evidence="1" key="1">
    <citation type="submission" date="2020-08" db="EMBL/GenBank/DDBJ databases">
        <title>Multicomponent nature underlies the extraordinary mechanical properties of spider dragline silk.</title>
        <authorList>
            <person name="Kono N."/>
            <person name="Nakamura H."/>
            <person name="Mori M."/>
            <person name="Yoshida Y."/>
            <person name="Ohtoshi R."/>
            <person name="Malay A.D."/>
            <person name="Moran D.A.P."/>
            <person name="Tomita M."/>
            <person name="Numata K."/>
            <person name="Arakawa K."/>
        </authorList>
    </citation>
    <scope>NUCLEOTIDE SEQUENCE</scope>
</reference>
<keyword evidence="2" id="KW-1185">Reference proteome</keyword>
<dbReference type="Proteomes" id="UP000887013">
    <property type="component" value="Unassembled WGS sequence"/>
</dbReference>
<dbReference type="AlphaFoldDB" id="A0A8X6QKA5"/>
<gene>
    <name evidence="1" type="ORF">NPIL_365421</name>
</gene>